<feature type="compositionally biased region" description="Basic residues" evidence="3">
    <location>
        <begin position="368"/>
        <end position="380"/>
    </location>
</feature>
<dbReference type="RefSeq" id="XP_024727317.1">
    <property type="nucleotide sequence ID" value="XM_024878783.1"/>
</dbReference>
<evidence type="ECO:0000256" key="3">
    <source>
        <dbReference type="SAM" id="MobiDB-lite"/>
    </source>
</evidence>
<dbReference type="InterPro" id="IPR001370">
    <property type="entry name" value="BIR_rpt"/>
</dbReference>
<dbReference type="Gene3D" id="1.10.1170.10">
    <property type="entry name" value="Inhibitor Of Apoptosis Protein (2mihbC-IAP-1), Chain A"/>
    <property type="match status" value="2"/>
</dbReference>
<keyword evidence="1" id="KW-0479">Metal-binding</keyword>
<feature type="compositionally biased region" description="Basic and acidic residues" evidence="3">
    <location>
        <begin position="573"/>
        <end position="584"/>
    </location>
</feature>
<reference evidence="4 5" key="1">
    <citation type="submission" date="2016-04" db="EMBL/GenBank/DDBJ databases">
        <title>A degradative enzymes factory behind the ericoid mycorrhizal symbiosis.</title>
        <authorList>
            <consortium name="DOE Joint Genome Institute"/>
            <person name="Martino E."/>
            <person name="Morin E."/>
            <person name="Grelet G."/>
            <person name="Kuo A."/>
            <person name="Kohler A."/>
            <person name="Daghino S."/>
            <person name="Barry K."/>
            <person name="Choi C."/>
            <person name="Cichocki N."/>
            <person name="Clum A."/>
            <person name="Copeland A."/>
            <person name="Hainaut M."/>
            <person name="Haridas S."/>
            <person name="Labutti K."/>
            <person name="Lindquist E."/>
            <person name="Lipzen A."/>
            <person name="Khouja H.-R."/>
            <person name="Murat C."/>
            <person name="Ohm R."/>
            <person name="Olson A."/>
            <person name="Spatafora J."/>
            <person name="Veneault-Fourrey C."/>
            <person name="Henrissat B."/>
            <person name="Grigoriev I."/>
            <person name="Martin F."/>
            <person name="Perotto S."/>
        </authorList>
    </citation>
    <scope>NUCLEOTIDE SEQUENCE [LARGE SCALE GENOMIC DNA]</scope>
    <source>
        <strain evidence="4 5">E</strain>
    </source>
</reference>
<dbReference type="PROSITE" id="PS50143">
    <property type="entry name" value="BIR_REPEAT_2"/>
    <property type="match status" value="2"/>
</dbReference>
<dbReference type="InParanoid" id="A0A2J6SI28"/>
<feature type="compositionally biased region" description="Basic and acidic residues" evidence="3">
    <location>
        <begin position="401"/>
        <end position="414"/>
    </location>
</feature>
<organism evidence="4 5">
    <name type="scientific">Hyaloscypha bicolor E</name>
    <dbReference type="NCBI Taxonomy" id="1095630"/>
    <lineage>
        <taxon>Eukaryota</taxon>
        <taxon>Fungi</taxon>
        <taxon>Dikarya</taxon>
        <taxon>Ascomycota</taxon>
        <taxon>Pezizomycotina</taxon>
        <taxon>Leotiomycetes</taxon>
        <taxon>Helotiales</taxon>
        <taxon>Hyaloscyphaceae</taxon>
        <taxon>Hyaloscypha</taxon>
        <taxon>Hyaloscypha bicolor</taxon>
    </lineage>
</organism>
<dbReference type="CDD" id="cd00022">
    <property type="entry name" value="BIR"/>
    <property type="match status" value="2"/>
</dbReference>
<proteinExistence type="predicted"/>
<feature type="compositionally biased region" description="Acidic residues" evidence="3">
    <location>
        <begin position="352"/>
        <end position="361"/>
    </location>
</feature>
<keyword evidence="2" id="KW-0862">Zinc</keyword>
<gene>
    <name evidence="4" type="ORF">K444DRAFT_603677</name>
</gene>
<feature type="region of interest" description="Disordered" evidence="3">
    <location>
        <begin position="209"/>
        <end position="438"/>
    </location>
</feature>
<name>A0A2J6SI28_9HELO</name>
<feature type="compositionally biased region" description="Low complexity" evidence="3">
    <location>
        <begin position="780"/>
        <end position="791"/>
    </location>
</feature>
<dbReference type="STRING" id="1095630.A0A2J6SI28"/>
<dbReference type="InterPro" id="IPR051190">
    <property type="entry name" value="Baculoviral_IAP"/>
</dbReference>
<protein>
    <submittedName>
        <fullName evidence="4">BIR-domain-containing protein</fullName>
    </submittedName>
</protein>
<feature type="compositionally biased region" description="Basic and acidic residues" evidence="3">
    <location>
        <begin position="301"/>
        <end position="311"/>
    </location>
</feature>
<dbReference type="EMBL" id="KZ613913">
    <property type="protein sequence ID" value="PMD50413.1"/>
    <property type="molecule type" value="Genomic_DNA"/>
</dbReference>
<dbReference type="PANTHER" id="PTHR46771:SF5">
    <property type="entry name" value="DETERIN"/>
    <property type="match status" value="1"/>
</dbReference>
<dbReference type="OrthoDB" id="2196114at2759"/>
<feature type="compositionally biased region" description="Polar residues" evidence="3">
    <location>
        <begin position="697"/>
        <end position="708"/>
    </location>
</feature>
<feature type="compositionally biased region" description="Polar residues" evidence="3">
    <location>
        <begin position="743"/>
        <end position="774"/>
    </location>
</feature>
<accession>A0A2J6SI28</accession>
<evidence type="ECO:0000256" key="2">
    <source>
        <dbReference type="ARBA" id="ARBA00022833"/>
    </source>
</evidence>
<feature type="compositionally biased region" description="Basic residues" evidence="3">
    <location>
        <begin position="603"/>
        <end position="615"/>
    </location>
</feature>
<evidence type="ECO:0000313" key="4">
    <source>
        <dbReference type="EMBL" id="PMD50413.1"/>
    </source>
</evidence>
<feature type="compositionally biased region" description="Basic residues" evidence="3">
    <location>
        <begin position="680"/>
        <end position="691"/>
    </location>
</feature>
<feature type="compositionally biased region" description="Low complexity" evidence="3">
    <location>
        <begin position="512"/>
        <end position="534"/>
    </location>
</feature>
<feature type="compositionally biased region" description="Basic residues" evidence="3">
    <location>
        <begin position="267"/>
        <end position="284"/>
    </location>
</feature>
<dbReference type="Pfam" id="PF00653">
    <property type="entry name" value="BIR"/>
    <property type="match status" value="2"/>
</dbReference>
<keyword evidence="5" id="KW-1185">Reference proteome</keyword>
<dbReference type="SMART" id="SM00238">
    <property type="entry name" value="BIR"/>
    <property type="match status" value="2"/>
</dbReference>
<feature type="compositionally biased region" description="Polar residues" evidence="3">
    <location>
        <begin position="419"/>
        <end position="432"/>
    </location>
</feature>
<feature type="compositionally biased region" description="Basic residues" evidence="3">
    <location>
        <begin position="472"/>
        <end position="483"/>
    </location>
</feature>
<evidence type="ECO:0000313" key="5">
    <source>
        <dbReference type="Proteomes" id="UP000235371"/>
    </source>
</evidence>
<dbReference type="SUPFAM" id="SSF57924">
    <property type="entry name" value="Inhibitor of apoptosis (IAP) repeat"/>
    <property type="match status" value="2"/>
</dbReference>
<dbReference type="PANTHER" id="PTHR46771">
    <property type="entry name" value="DETERIN"/>
    <property type="match status" value="1"/>
</dbReference>
<dbReference type="GeneID" id="36586860"/>
<feature type="compositionally biased region" description="Low complexity" evidence="3">
    <location>
        <begin position="257"/>
        <end position="266"/>
    </location>
</feature>
<feature type="region of interest" description="Disordered" evidence="3">
    <location>
        <begin position="662"/>
        <end position="792"/>
    </location>
</feature>
<sequence>MAIAEIADEFFTFESRITSFQTAQQLSKRRASNASSKAPKSLKWSHRFLSAEDLAKAGFFYYPTQGNPDNVACFLCHKALDGWEEDDDPLVEHLKHSPSCGWAIVATIEKQDGDLSQEYPASIRMIDARKATFADKWPHETKKGWKCKIKQMVDSGWKYTPTMESDDMATCTYCSLALDGWEPSDKPMEEHFNRSPECPFFTLVNNNKPSPVVKRTKSKRDRTSKASRLSTQSAFTVASEAPSVTDGPAEDEDSILTTATNATATKKMGKAKKAPATKGRKTRAKKGEPVEVAPEPEDADFEVKVDPEPKPTRGRKRKSEDHDITVPAIEMGPPPPKRRATRTRGSMAVDESINEPVDDIQPEVPKPAGRKGRTSIRSTRKTSAASVASLRTPFMDDEEIDKALEADLERRLSDDEMETATSGPAKNSSRSSKVAKADHTMFGMNSVEVDDAAIEAELEAMDVESKPLPKAKGAKGKQARKPSAKQQAAAKKAAEAEAEAQAQQAAEEDEASQQIAMELGHSISMQQSSPIIQQKKQRAPSKQPTRPMPNRATRGSVLNDNVSVIGDYQESNDSPKDDSGHETDASVASQSTVVKGGPSRRGSTLKKGRGGKKAGTRNIEEIVHKSQAPIPSIEVPESIPSAKGKKVIHVEEMSMTNEVFYTPLGEAPNPARVEPLPKAIKSKTAKSRGRPPKATPEASSQPTATVEESTAVEKAPAQTKAAPMETKPAPVVRSPTPAPMEATPSQSPQSSDAENHPPSSKPSAATKKTATPHSTAKRIPLAPTTPSLSPSKRNVIAGLQTLHPWTAVDLEAIFMKSPGGENVIGNGADLLGGAIDKIRNGDLTSPEKRMTVEEWIHHNAQMAEEKLKNDCERMVGKFESEGTRAMRALEGVECVE</sequence>
<feature type="region of interest" description="Disordered" evidence="3">
    <location>
        <begin position="460"/>
        <end position="637"/>
    </location>
</feature>
<dbReference type="Proteomes" id="UP000235371">
    <property type="component" value="Unassembled WGS sequence"/>
</dbReference>
<evidence type="ECO:0000256" key="1">
    <source>
        <dbReference type="ARBA" id="ARBA00022723"/>
    </source>
</evidence>
<dbReference type="AlphaFoldDB" id="A0A2J6SI28"/>
<dbReference type="GO" id="GO:0046872">
    <property type="term" value="F:metal ion binding"/>
    <property type="evidence" value="ECO:0007669"/>
    <property type="project" value="UniProtKB-KW"/>
</dbReference>